<dbReference type="EMBL" id="FNED01000007">
    <property type="protein sequence ID" value="SDI74625.1"/>
    <property type="molecule type" value="Genomic_DNA"/>
</dbReference>
<protein>
    <submittedName>
        <fullName evidence="2">ABC transporter permease</fullName>
    </submittedName>
    <submittedName>
        <fullName evidence="3">ABC-2 family transporter protein</fullName>
    </submittedName>
</protein>
<gene>
    <name evidence="2" type="ORF">AF333_12530</name>
    <name evidence="3" type="ORF">SAMN04487909_10780</name>
</gene>
<dbReference type="Proteomes" id="UP000037269">
    <property type="component" value="Unassembled WGS sequence"/>
</dbReference>
<proteinExistence type="predicted"/>
<evidence type="ECO:0000313" key="3">
    <source>
        <dbReference type="EMBL" id="SDI74625.1"/>
    </source>
</evidence>
<feature type="transmembrane region" description="Helical" evidence="1">
    <location>
        <begin position="132"/>
        <end position="152"/>
    </location>
</feature>
<evidence type="ECO:0000313" key="5">
    <source>
        <dbReference type="Proteomes" id="UP000182836"/>
    </source>
</evidence>
<evidence type="ECO:0000313" key="4">
    <source>
        <dbReference type="Proteomes" id="UP000037269"/>
    </source>
</evidence>
<evidence type="ECO:0000256" key="1">
    <source>
        <dbReference type="SAM" id="Phobius"/>
    </source>
</evidence>
<dbReference type="PATRIC" id="fig|47500.8.peg.4601"/>
<keyword evidence="1" id="KW-0472">Membrane</keyword>
<keyword evidence="1" id="KW-1133">Transmembrane helix</keyword>
<feature type="transmembrane region" description="Helical" evidence="1">
    <location>
        <begin position="103"/>
        <end position="125"/>
    </location>
</feature>
<keyword evidence="1" id="KW-0812">Transmembrane</keyword>
<dbReference type="Pfam" id="PF13346">
    <property type="entry name" value="ABC2_membrane_5"/>
    <property type="match status" value="1"/>
</dbReference>
<dbReference type="PANTHER" id="PTHR41309:SF2">
    <property type="entry name" value="MEMBRANE PROTEIN"/>
    <property type="match status" value="1"/>
</dbReference>
<accession>A0A0D1UT75</accession>
<dbReference type="AlphaFoldDB" id="A0A0D1UT75"/>
<keyword evidence="4" id="KW-1185">Reference proteome</keyword>
<feature type="transmembrane region" description="Helical" evidence="1">
    <location>
        <begin position="23"/>
        <end position="49"/>
    </location>
</feature>
<evidence type="ECO:0000313" key="2">
    <source>
        <dbReference type="EMBL" id="KON96186.1"/>
    </source>
</evidence>
<dbReference type="GeneID" id="42306000"/>
<dbReference type="InterPro" id="IPR025699">
    <property type="entry name" value="ABC2_memb-like"/>
</dbReference>
<organism evidence="2 4">
    <name type="scientific">Aneurinibacillus migulanus</name>
    <name type="common">Bacillus migulanus</name>
    <dbReference type="NCBI Taxonomy" id="47500"/>
    <lineage>
        <taxon>Bacteria</taxon>
        <taxon>Bacillati</taxon>
        <taxon>Bacillota</taxon>
        <taxon>Bacilli</taxon>
        <taxon>Bacillales</taxon>
        <taxon>Paenibacillaceae</taxon>
        <taxon>Aneurinibacillus group</taxon>
        <taxon>Aneurinibacillus</taxon>
    </lineage>
</organism>
<dbReference type="EMBL" id="LGUG01000004">
    <property type="protein sequence ID" value="KON96186.1"/>
    <property type="molecule type" value="Genomic_DNA"/>
</dbReference>
<dbReference type="RefSeq" id="WP_043068911.1">
    <property type="nucleotide sequence ID" value="NZ_BJOA01000054.1"/>
</dbReference>
<sequence>MFNLIRKDIILQKKNLMILLPALFVYLTLNISYIWSGFVFSIVIIMSAFSIDEKSRINTLLNSLPYTRREIVSSKYIGVLIFTLIVVLTIFIGNLIIHRELTLWKDLMFIVSLVMVSTSFILPFSYQFKSQYLFIGSLVLIGIYMVLISTMFQNLNDIIRENLQIVLSLQNINVYLLIIFSIIILYVCSWLLSIRIYRNKVF</sequence>
<feature type="transmembrane region" description="Helical" evidence="1">
    <location>
        <begin position="172"/>
        <end position="192"/>
    </location>
</feature>
<dbReference type="PANTHER" id="PTHR41309">
    <property type="entry name" value="MEMBRANE PROTEIN-RELATED"/>
    <property type="match status" value="1"/>
</dbReference>
<reference evidence="3 5" key="2">
    <citation type="submission" date="2016-10" db="EMBL/GenBank/DDBJ databases">
        <authorList>
            <person name="de Groot N.N."/>
        </authorList>
    </citation>
    <scope>NUCLEOTIDE SEQUENCE [LARGE SCALE GENOMIC DNA]</scope>
    <source>
        <strain evidence="3 5">DSM 2895</strain>
    </source>
</reference>
<name>A0A0D1UT75_ANEMI</name>
<dbReference type="STRING" id="47500.AF333_12530"/>
<feature type="transmembrane region" description="Helical" evidence="1">
    <location>
        <begin position="76"/>
        <end position="97"/>
    </location>
</feature>
<dbReference type="OrthoDB" id="1913432at2"/>
<reference evidence="2 4" key="1">
    <citation type="submission" date="2015-07" db="EMBL/GenBank/DDBJ databases">
        <title>Fjat-14205 dsm 2895.</title>
        <authorList>
            <person name="Liu B."/>
            <person name="Wang J."/>
            <person name="Zhu Y."/>
            <person name="Liu G."/>
            <person name="Chen Q."/>
            <person name="Chen Z."/>
            <person name="Lan J."/>
            <person name="Che J."/>
            <person name="Ge C."/>
            <person name="Shi H."/>
            <person name="Pan Z."/>
            <person name="Liu X."/>
        </authorList>
    </citation>
    <scope>NUCLEOTIDE SEQUENCE [LARGE SCALE GENOMIC DNA]</scope>
    <source>
        <strain evidence="2 4">DSM 2895</strain>
    </source>
</reference>
<dbReference type="Proteomes" id="UP000182836">
    <property type="component" value="Unassembled WGS sequence"/>
</dbReference>